<sequence length="126" mass="13881">MNNKTFLTVHGAIYTVFAFALFFVPSLMWPMYGVEINDQYAYFLSQHTSIFLGGVAAVSLMMRDIESGQAMTQIIKALLVTNVLGVVITTYAGVTGIFVGFGWSDPAFFLLLSVITFLQLKKQAHG</sequence>
<keyword evidence="3" id="KW-1185">Reference proteome</keyword>
<accession>A0A7W2FNA6</accession>
<feature type="transmembrane region" description="Helical" evidence="1">
    <location>
        <begin position="74"/>
        <end position="94"/>
    </location>
</feature>
<dbReference type="AlphaFoldDB" id="A0A7W2FNA6"/>
<evidence type="ECO:0000256" key="1">
    <source>
        <dbReference type="SAM" id="Phobius"/>
    </source>
</evidence>
<proteinExistence type="predicted"/>
<dbReference type="EMBL" id="JACFYF010000001">
    <property type="protein sequence ID" value="MBA5761251.1"/>
    <property type="molecule type" value="Genomic_DNA"/>
</dbReference>
<dbReference type="Proteomes" id="UP000571701">
    <property type="component" value="Unassembled WGS sequence"/>
</dbReference>
<keyword evidence="1" id="KW-1133">Transmembrane helix</keyword>
<feature type="transmembrane region" description="Helical" evidence="1">
    <location>
        <begin position="40"/>
        <end position="62"/>
    </location>
</feature>
<dbReference type="RefSeq" id="WP_182106278.1">
    <property type="nucleotide sequence ID" value="NZ_JACFYF010000001.1"/>
</dbReference>
<name>A0A7W2FNA6_9VIBR</name>
<gene>
    <name evidence="2" type="ORF">H2O73_02755</name>
</gene>
<feature type="transmembrane region" description="Helical" evidence="1">
    <location>
        <begin position="12"/>
        <end position="34"/>
    </location>
</feature>
<protein>
    <submittedName>
        <fullName evidence="2">Uncharacterized protein</fullName>
    </submittedName>
</protein>
<reference evidence="2 3" key="1">
    <citation type="submission" date="2020-07" db="EMBL/GenBank/DDBJ databases">
        <title>Vibrio marinisediminis sp. nov., isolated from marine sediment.</title>
        <authorList>
            <person name="Ji X."/>
        </authorList>
    </citation>
    <scope>NUCLEOTIDE SEQUENCE [LARGE SCALE GENOMIC DNA]</scope>
    <source>
        <strain evidence="2 3">404</strain>
    </source>
</reference>
<keyword evidence="1" id="KW-0472">Membrane</keyword>
<evidence type="ECO:0000313" key="3">
    <source>
        <dbReference type="Proteomes" id="UP000571701"/>
    </source>
</evidence>
<keyword evidence="1" id="KW-0812">Transmembrane</keyword>
<evidence type="ECO:0000313" key="2">
    <source>
        <dbReference type="EMBL" id="MBA5761251.1"/>
    </source>
</evidence>
<organism evidence="2 3">
    <name type="scientific">Vibrio marinisediminis</name>
    <dbReference type="NCBI Taxonomy" id="2758441"/>
    <lineage>
        <taxon>Bacteria</taxon>
        <taxon>Pseudomonadati</taxon>
        <taxon>Pseudomonadota</taxon>
        <taxon>Gammaproteobacteria</taxon>
        <taxon>Vibrionales</taxon>
        <taxon>Vibrionaceae</taxon>
        <taxon>Vibrio</taxon>
    </lineage>
</organism>
<comment type="caution">
    <text evidence="2">The sequence shown here is derived from an EMBL/GenBank/DDBJ whole genome shotgun (WGS) entry which is preliminary data.</text>
</comment>